<evidence type="ECO:0000313" key="1">
    <source>
        <dbReference type="EMBL" id="ACL34511.1"/>
    </source>
</evidence>
<gene>
    <name evidence="1" type="ORF">BGAPBR_K0015</name>
</gene>
<name>B8F0P8_BORGR</name>
<dbReference type="EMBL" id="CP001302">
    <property type="protein sequence ID" value="ACL34511.1"/>
    <property type="molecule type" value="Genomic_DNA"/>
</dbReference>
<dbReference type="AlphaFoldDB" id="B8F0P8"/>
<proteinExistence type="predicted"/>
<dbReference type="Proteomes" id="UP000006103">
    <property type="component" value="Plasmid PBr_lp36"/>
</dbReference>
<accession>B8F0P8</accession>
<organism evidence="1 2">
    <name type="scientific">Borreliella garinii PBr</name>
    <dbReference type="NCBI Taxonomy" id="498743"/>
    <lineage>
        <taxon>Bacteria</taxon>
        <taxon>Pseudomonadati</taxon>
        <taxon>Spirochaetota</taxon>
        <taxon>Spirochaetia</taxon>
        <taxon>Spirochaetales</taxon>
        <taxon>Borreliaceae</taxon>
        <taxon>Borreliella</taxon>
    </lineage>
</organism>
<sequence length="39" mass="4868">MYEYFNKDKSDLVDLERFLYEFDFQTILKNRNLFIGIID</sequence>
<geneLocation type="plasmid" evidence="1 2">
    <name>PBr_lp36</name>
</geneLocation>
<evidence type="ECO:0000313" key="2">
    <source>
        <dbReference type="Proteomes" id="UP000006103"/>
    </source>
</evidence>
<protein>
    <submittedName>
        <fullName evidence="1">Uncharacterized protein</fullName>
    </submittedName>
</protein>
<keyword evidence="1" id="KW-0614">Plasmid</keyword>
<keyword evidence="2" id="KW-1185">Reference proteome</keyword>
<reference evidence="1 2" key="1">
    <citation type="journal article" date="2011" name="J. Bacteriol.">
        <title>Whole-genome sequences of two Borrelia afzelii and two Borrelia garinii Lyme disease agent isolates.</title>
        <authorList>
            <person name="Casjens S.R."/>
            <person name="Mongodin E.F."/>
            <person name="Qiu W.-G."/>
            <person name="Dunn J.J."/>
            <person name="Luft B.J."/>
            <person name="Fraser-Liggett C.M."/>
            <person name="Schutzer S.E."/>
        </authorList>
    </citation>
    <scope>NUCLEOTIDE SEQUENCE [LARGE SCALE GENOMIC DNA]</scope>
    <source>
        <strain evidence="1 2">PBr</strain>
    </source>
</reference>